<reference evidence="1 2" key="1">
    <citation type="journal article" date="2022" name="DNA Res.">
        <title>Chromosomal-level genome assembly of the orchid tree Bauhinia variegata (Leguminosae; Cercidoideae) supports the allotetraploid origin hypothesis of Bauhinia.</title>
        <authorList>
            <person name="Zhong Y."/>
            <person name="Chen Y."/>
            <person name="Zheng D."/>
            <person name="Pang J."/>
            <person name="Liu Y."/>
            <person name="Luo S."/>
            <person name="Meng S."/>
            <person name="Qian L."/>
            <person name="Wei D."/>
            <person name="Dai S."/>
            <person name="Zhou R."/>
        </authorList>
    </citation>
    <scope>NUCLEOTIDE SEQUENCE [LARGE SCALE GENOMIC DNA]</scope>
    <source>
        <strain evidence="1">BV-YZ2020</strain>
    </source>
</reference>
<proteinExistence type="predicted"/>
<gene>
    <name evidence="1" type="ORF">L6164_031619</name>
</gene>
<organism evidence="1 2">
    <name type="scientific">Bauhinia variegata</name>
    <name type="common">Purple orchid tree</name>
    <name type="synonym">Phanera variegata</name>
    <dbReference type="NCBI Taxonomy" id="167791"/>
    <lineage>
        <taxon>Eukaryota</taxon>
        <taxon>Viridiplantae</taxon>
        <taxon>Streptophyta</taxon>
        <taxon>Embryophyta</taxon>
        <taxon>Tracheophyta</taxon>
        <taxon>Spermatophyta</taxon>
        <taxon>Magnoliopsida</taxon>
        <taxon>eudicotyledons</taxon>
        <taxon>Gunneridae</taxon>
        <taxon>Pentapetalae</taxon>
        <taxon>rosids</taxon>
        <taxon>fabids</taxon>
        <taxon>Fabales</taxon>
        <taxon>Fabaceae</taxon>
        <taxon>Cercidoideae</taxon>
        <taxon>Cercideae</taxon>
        <taxon>Bauhiniinae</taxon>
        <taxon>Bauhinia</taxon>
    </lineage>
</organism>
<accession>A0ACB9LG03</accession>
<evidence type="ECO:0000313" key="1">
    <source>
        <dbReference type="EMBL" id="KAI4308560.1"/>
    </source>
</evidence>
<protein>
    <submittedName>
        <fullName evidence="1">Uncharacterized protein</fullName>
    </submittedName>
</protein>
<dbReference type="Proteomes" id="UP000828941">
    <property type="component" value="Chromosome 12"/>
</dbReference>
<sequence>MVVKIFCTEWLTCCYRGSKDQVGTTFGPEPTKKNPSAVRDQNGNFSVAFNKHEERYREEVKRWRDALTEVAGLSGWHSKNRYQSELTQEIVDVLWTKLQAKLPTYDDGFIGMNFDQPQSKSHEGRYREDKVKRWRDALKEVAGLPGWRSKDRYLSELTEEIVAVLLEKSLLTKYHDHGILCLGMHDILQEMGRNIVIRESINNVGKRSRLWLQEDIDHVLRKNKGSEFIQGIVLKSRTQKALWNPNAFSKICNLKLLMLLTTMDLPSGLNCLSEGLRYLEWENFPLEELPLREQLDELVELKMLRSKIKQPWHGKKSFRKLKLIDLRYSKELIRFPNVLEVPNLEQLILEDCINLLEVDHSVGQLKKLILLNLKGCVNLKNLPRHLEMDSLKDFILSGCSKVKKLPEFGDKMKNLTSLDLQDCKSLVCLPKSIEKVKSLRILNILGSSKFSRLPENLGENEALEELNVSGTAIKEVPPSIILLKGLKKLYIGGHREKESNSWSLSTLPSRLMFWRFPISSAIILPPLSHFSCLEELDLSYINLNNESLPVELGCLSSLWKLDLNGNNFVNLPASFGSLPKLYHLGLDCCPKLESVPILPPQIGSLGGRNSASWKPFSDPQYLCDFFASHQQVRSAIYTSSQEAPFLFIPGSDIPAWFNNQNYYMDSPIHDEVQDIFKPKKSVSRLSNQSLTSIIVDIPHYCLSSKWWGIAVCLVLEKPFPSVPWSSTPALHWTCTSAKDRLRETKGTMHVRSIEEFSDPHLFLLLLRDDKHLMWAIRGGMSEDKIIILRSLPAVSTDKTFSGNFGQCFYIENLCVVKPSQRKRYSYLTDQSFWASTEPISHQLCCDRFPRSGLAQKLQIKQANNSKRKSTIHLSPARNFDQPQSKKYPSDVTYQSGSFSVAFTKHEGRYREDKVKRWRDALKEVAGLSGWHSKDRYLSELTEEIVAENAAGCGCKRILIMCQKKNKGSEFIQGIILKSWTHKALWSTKAFSKICNLKLLMVLTTMDIPLGLKCLSEGLRYLEWENFPLKELPLDEQLDELVELKLLHSKVKQPWHGTKSFRKLKLIDLRYSKDLIRFSNVLGVPYLEQLLLEDCINLLEVDQSVGQHKKLMLWNLKGCVNLKTLPRRLEMDSLKEFTLSGCSKVIKLPEFGDNMENLSSLDLQDCKSLICLPNSIHNVKSLRFLNLVGCSKFSRLPDNLGENEALEELNVRGTAIKEVPQSITLLKKLKRLSIGGHKEKESNSWSISTVASRLMFRRFPVSTAIILPPMSPFQCLEELDLSYCNLSNESLPVDLGCLSSLWKLDLRGNNFVYLSASCIASLSKVYHLGLDSCPRLESVPVLPPQIGSLYGRNCASWKPFSNPQYLCDFFASHQQVRSDKYTSRQEAPFFMVSGSDIPQWFINQSYFHLGLPFVYEVIGKVQPSKLLPSLPVQSLTSIIVDIPHHCLSSEWWGIAVCLVLKNPTPSVPWPMTPAVSWYCKSAEADLRIPTSANYLRLIEEFSDPHLLILLLRGDNKIIQRHLIRSNNKIQLYFYASSLLEVSKCGCRVLCKEDLEAWTKARDERRQDINVEMDSRENM</sequence>
<keyword evidence="2" id="KW-1185">Reference proteome</keyword>
<name>A0ACB9LG03_BAUVA</name>
<comment type="caution">
    <text evidence="1">The sequence shown here is derived from an EMBL/GenBank/DDBJ whole genome shotgun (WGS) entry which is preliminary data.</text>
</comment>
<evidence type="ECO:0000313" key="2">
    <source>
        <dbReference type="Proteomes" id="UP000828941"/>
    </source>
</evidence>
<dbReference type="EMBL" id="CM039437">
    <property type="protein sequence ID" value="KAI4308560.1"/>
    <property type="molecule type" value="Genomic_DNA"/>
</dbReference>